<gene>
    <name evidence="1" type="ORF">Ccl03g_32020</name>
    <name evidence="2" type="ORF">FOC47_00375</name>
</gene>
<reference evidence="2 4" key="2">
    <citation type="submission" date="2019-11" db="EMBL/GenBank/DDBJ databases">
        <title>FDA dAtabase for Regulatory Grade micrObial Sequences (FDA-ARGOS): Supporting development and validation of Infectious Disease Dx tests.</title>
        <authorList>
            <person name="Turner S."/>
            <person name="Byrd R."/>
            <person name="Tallon L."/>
            <person name="Sadzewicz L."/>
            <person name="Vavikolanu K."/>
            <person name="Mehta A."/>
            <person name="Aluvathingal J."/>
            <person name="Nadendla S."/>
            <person name="Myers T."/>
            <person name="Yan Y."/>
            <person name="Sichtig H."/>
        </authorList>
    </citation>
    <scope>NUCLEOTIDE SEQUENCE [LARGE SCALE GENOMIC DNA]</scope>
    <source>
        <strain evidence="2 4">FDAARGOS_739</strain>
    </source>
</reference>
<evidence type="ECO:0000313" key="4">
    <source>
        <dbReference type="Proteomes" id="UP000501069"/>
    </source>
</evidence>
<dbReference type="RefSeq" id="WP_141267676.1">
    <property type="nucleotide sequence ID" value="NZ_BJLB01000001.1"/>
</dbReference>
<sequence>MKLKEVRKTARENLLQMNHPYWEYISFRKEFGFYHTPSVYIKQKVGKFCYKQCDPIKDGYAVFKLRKDGSLEPIMDSDHSKRFHNELINRRIRRQQREYIKDNKYFFYLIR</sequence>
<proteinExistence type="predicted"/>
<dbReference type="Proteomes" id="UP000501069">
    <property type="component" value="Chromosome"/>
</dbReference>
<dbReference type="AlphaFoldDB" id="A0A829VZ03"/>
<protein>
    <submittedName>
        <fullName evidence="1">Uncharacterized protein</fullName>
    </submittedName>
</protein>
<evidence type="ECO:0000313" key="3">
    <source>
        <dbReference type="Proteomes" id="UP000315200"/>
    </source>
</evidence>
<name>A0A829VZ03_9FIRM</name>
<dbReference type="EMBL" id="BJLB01000001">
    <property type="protein sequence ID" value="GEA37489.1"/>
    <property type="molecule type" value="Genomic_DNA"/>
</dbReference>
<evidence type="ECO:0000313" key="2">
    <source>
        <dbReference type="EMBL" id="QIX89171.1"/>
    </source>
</evidence>
<organism evidence="1 3">
    <name type="scientific">Enterocloster clostridioformis</name>
    <dbReference type="NCBI Taxonomy" id="1531"/>
    <lineage>
        <taxon>Bacteria</taxon>
        <taxon>Bacillati</taxon>
        <taxon>Bacillota</taxon>
        <taxon>Clostridia</taxon>
        <taxon>Lachnospirales</taxon>
        <taxon>Lachnospiraceae</taxon>
        <taxon>Enterocloster</taxon>
    </lineage>
</organism>
<dbReference type="EMBL" id="CP050964">
    <property type="protein sequence ID" value="QIX89171.1"/>
    <property type="molecule type" value="Genomic_DNA"/>
</dbReference>
<accession>A0A829VZ03</accession>
<evidence type="ECO:0000313" key="1">
    <source>
        <dbReference type="EMBL" id="GEA37489.1"/>
    </source>
</evidence>
<dbReference type="GeneID" id="57959604"/>
<dbReference type="Proteomes" id="UP000315200">
    <property type="component" value="Unassembled WGS sequence"/>
</dbReference>
<reference evidence="1 3" key="1">
    <citation type="submission" date="2019-06" db="EMBL/GenBank/DDBJ databases">
        <title>Draft genome sequence of [Clostridium] clostridioforme NBRC 113352.</title>
        <authorList>
            <person name="Miura T."/>
            <person name="Furukawa M."/>
            <person name="Shimamura M."/>
            <person name="Ohyama Y."/>
            <person name="Yamazoe A."/>
            <person name="Kawasaki H."/>
        </authorList>
    </citation>
    <scope>NUCLEOTIDE SEQUENCE [LARGE SCALE GENOMIC DNA]</scope>
    <source>
        <strain evidence="1 3">NBRC 113352</strain>
    </source>
</reference>